<organism evidence="1">
    <name type="scientific">Phascolarctobacterium faecium</name>
    <dbReference type="NCBI Taxonomy" id="33025"/>
    <lineage>
        <taxon>Bacteria</taxon>
        <taxon>Bacillati</taxon>
        <taxon>Bacillota</taxon>
        <taxon>Negativicutes</taxon>
        <taxon>Acidaminococcales</taxon>
        <taxon>Acidaminococcaceae</taxon>
        <taxon>Phascolarctobacterium</taxon>
    </lineage>
</organism>
<name>R6I946_9FIRM</name>
<dbReference type="AlphaFoldDB" id="R6I946"/>
<reference evidence="1" key="1">
    <citation type="submission" date="2012-11" db="EMBL/GenBank/DDBJ databases">
        <title>Dependencies among metagenomic species, viruses, plasmids and units of genetic variation.</title>
        <authorList>
            <person name="Nielsen H.B."/>
            <person name="Almeida M."/>
            <person name="Juncker A.S."/>
            <person name="Rasmussen S."/>
            <person name="Li J."/>
            <person name="Sunagawa S."/>
            <person name="Plichta D."/>
            <person name="Gautier L."/>
            <person name="Le Chatelier E."/>
            <person name="Peletier E."/>
            <person name="Bonde I."/>
            <person name="Nielsen T."/>
            <person name="Manichanh C."/>
            <person name="Arumugam M."/>
            <person name="Batto J."/>
            <person name="Santos M.B.Q.D."/>
            <person name="Blom N."/>
            <person name="Borruel N."/>
            <person name="Burgdorf K.S."/>
            <person name="Boumezbeur F."/>
            <person name="Casellas F."/>
            <person name="Dore J."/>
            <person name="Guarner F."/>
            <person name="Hansen T."/>
            <person name="Hildebrand F."/>
            <person name="Kaas R.S."/>
            <person name="Kennedy S."/>
            <person name="Kristiansen K."/>
            <person name="Kultima J.R."/>
            <person name="Leonard P."/>
            <person name="Levenez F."/>
            <person name="Lund O."/>
            <person name="Moumen B."/>
            <person name="Le Paslier D."/>
            <person name="Pons N."/>
            <person name="Pedersen O."/>
            <person name="Prifti E."/>
            <person name="Qin J."/>
            <person name="Raes J."/>
            <person name="Tap J."/>
            <person name="Tims S."/>
            <person name="Ussery D.W."/>
            <person name="Yamada T."/>
            <person name="MetaHit consortium"/>
            <person name="Renault P."/>
            <person name="Sicheritz-Ponten T."/>
            <person name="Bork P."/>
            <person name="Wang J."/>
            <person name="Brunak S."/>
            <person name="Ehrlich S.D."/>
        </authorList>
    </citation>
    <scope>NUCLEOTIDE SEQUENCE [LARGE SCALE GENOMIC DNA]</scope>
</reference>
<dbReference type="EMBL" id="CBDS010000099">
    <property type="protein sequence ID" value="CDB46733.1"/>
    <property type="molecule type" value="Genomic_DNA"/>
</dbReference>
<comment type="caution">
    <text evidence="1">The sequence shown here is derived from an EMBL/GenBank/DDBJ whole genome shotgun (WGS) entry which is preliminary data.</text>
</comment>
<evidence type="ECO:0000313" key="1">
    <source>
        <dbReference type="EMBL" id="CDB46733.1"/>
    </source>
</evidence>
<sequence>MCIICTDPNCDHGERCGRVKIYKEGGSASDLLDGRGEWEHVIPGAVIRGSVFLRSHGVTYRDSMTYALDYAIHRDAVDGSGGGITSTGRSEIAQGWVNDLIRLFDSGQSDEAIGKVFCDEVYAIEAHRKFTENDFSSLVAILRSYIDKGIVSQSKADEIASWMHGRI</sequence>
<gene>
    <name evidence="1" type="ORF">BN533_01746</name>
</gene>
<dbReference type="RefSeq" id="WP_021718646.1">
    <property type="nucleotide sequence ID" value="NZ_CAUCCG010000002.1"/>
</dbReference>
<protein>
    <submittedName>
        <fullName evidence="1">Uncharacterized protein</fullName>
    </submittedName>
</protein>
<accession>R6I946</accession>
<dbReference type="HOGENOM" id="CLU_1593025_0_0_9"/>
<proteinExistence type="predicted"/>